<accession>A0A9P9DRR4</accession>
<keyword evidence="3" id="KW-1185">Reference proteome</keyword>
<name>A0A9P9DRR4_9PLEO</name>
<comment type="caution">
    <text evidence="2">The sequence shown here is derived from an EMBL/GenBank/DDBJ whole genome shotgun (WGS) entry which is preliminary data.</text>
</comment>
<keyword evidence="1" id="KW-0732">Signal</keyword>
<organism evidence="2 3">
    <name type="scientific">Dendryphion nanum</name>
    <dbReference type="NCBI Taxonomy" id="256645"/>
    <lineage>
        <taxon>Eukaryota</taxon>
        <taxon>Fungi</taxon>
        <taxon>Dikarya</taxon>
        <taxon>Ascomycota</taxon>
        <taxon>Pezizomycotina</taxon>
        <taxon>Dothideomycetes</taxon>
        <taxon>Pleosporomycetidae</taxon>
        <taxon>Pleosporales</taxon>
        <taxon>Torulaceae</taxon>
        <taxon>Dendryphion</taxon>
    </lineage>
</organism>
<sequence length="131" mass="14505">MHLNSLLLVTSALTISQAAVAAAAEPAYCYKTGGFWGTEDQNVEARRKAQEWCQTYGNAWYGPGIQAKSCVDYSNGKIMFRIKNGLDTVQYLAEDTCWLELFTYILDCNRGGMNDTWAGWRGRADPGTGCD</sequence>
<feature type="signal peptide" evidence="1">
    <location>
        <begin position="1"/>
        <end position="23"/>
    </location>
</feature>
<evidence type="ECO:0000256" key="1">
    <source>
        <dbReference type="SAM" id="SignalP"/>
    </source>
</evidence>
<reference evidence="2" key="1">
    <citation type="journal article" date="2021" name="Nat. Commun.">
        <title>Genetic determinants of endophytism in the Arabidopsis root mycobiome.</title>
        <authorList>
            <person name="Mesny F."/>
            <person name="Miyauchi S."/>
            <person name="Thiergart T."/>
            <person name="Pickel B."/>
            <person name="Atanasova L."/>
            <person name="Karlsson M."/>
            <person name="Huettel B."/>
            <person name="Barry K.W."/>
            <person name="Haridas S."/>
            <person name="Chen C."/>
            <person name="Bauer D."/>
            <person name="Andreopoulos W."/>
            <person name="Pangilinan J."/>
            <person name="LaButti K."/>
            <person name="Riley R."/>
            <person name="Lipzen A."/>
            <person name="Clum A."/>
            <person name="Drula E."/>
            <person name="Henrissat B."/>
            <person name="Kohler A."/>
            <person name="Grigoriev I.V."/>
            <person name="Martin F.M."/>
            <person name="Hacquard S."/>
        </authorList>
    </citation>
    <scope>NUCLEOTIDE SEQUENCE</scope>
    <source>
        <strain evidence="2">MPI-CAGE-CH-0243</strain>
    </source>
</reference>
<dbReference type="Proteomes" id="UP000700596">
    <property type="component" value="Unassembled WGS sequence"/>
</dbReference>
<protein>
    <submittedName>
        <fullName evidence="2">Uncharacterized protein</fullName>
    </submittedName>
</protein>
<dbReference type="EMBL" id="JAGMWT010000008">
    <property type="protein sequence ID" value="KAH7124183.1"/>
    <property type="molecule type" value="Genomic_DNA"/>
</dbReference>
<evidence type="ECO:0000313" key="2">
    <source>
        <dbReference type="EMBL" id="KAH7124183.1"/>
    </source>
</evidence>
<dbReference type="AlphaFoldDB" id="A0A9P9DRR4"/>
<gene>
    <name evidence="2" type="ORF">B0J11DRAFT_580923</name>
</gene>
<dbReference type="OrthoDB" id="4414337at2759"/>
<feature type="chain" id="PRO_5040158828" evidence="1">
    <location>
        <begin position="24"/>
        <end position="131"/>
    </location>
</feature>
<evidence type="ECO:0000313" key="3">
    <source>
        <dbReference type="Proteomes" id="UP000700596"/>
    </source>
</evidence>
<proteinExistence type="predicted"/>